<comment type="caution">
    <text evidence="1">The sequence shown here is derived from an EMBL/GenBank/DDBJ whole genome shotgun (WGS) entry which is preliminary data.</text>
</comment>
<dbReference type="RefSeq" id="WP_035473205.1">
    <property type="nucleotide sequence ID" value="NZ_JRGF01000006.1"/>
</dbReference>
<proteinExistence type="predicted"/>
<evidence type="ECO:0000313" key="2">
    <source>
        <dbReference type="Proteomes" id="UP000030889"/>
    </source>
</evidence>
<dbReference type="EMBL" id="JRGF01000006">
    <property type="protein sequence ID" value="KHE42109.1"/>
    <property type="molecule type" value="Genomic_DNA"/>
</dbReference>
<evidence type="ECO:0000313" key="1">
    <source>
        <dbReference type="EMBL" id="KHE42109.1"/>
    </source>
</evidence>
<accession>A0ABR4YIL0</accession>
<organism evidence="1 2">
    <name type="scientific">Alistipes inops</name>
    <dbReference type="NCBI Taxonomy" id="1501391"/>
    <lineage>
        <taxon>Bacteria</taxon>
        <taxon>Pseudomonadati</taxon>
        <taxon>Bacteroidota</taxon>
        <taxon>Bacteroidia</taxon>
        <taxon>Bacteroidales</taxon>
        <taxon>Rikenellaceae</taxon>
        <taxon>Alistipes</taxon>
    </lineage>
</organism>
<dbReference type="Proteomes" id="UP000030889">
    <property type="component" value="Unassembled WGS sequence"/>
</dbReference>
<gene>
    <name evidence="1" type="ORF">LG35_06045</name>
</gene>
<sequence>MKRIEDRQLARLGSVKDLQAAKRRVNRAIREMEESVKDDYEAALEAFSWRDVICYGFSVLDSVQSVVRYMGKGLYTGMTSGIVNGLRRRREKKAARKQGGS</sequence>
<evidence type="ECO:0008006" key="3">
    <source>
        <dbReference type="Google" id="ProtNLM"/>
    </source>
</evidence>
<name>A0ABR4YIL0_9BACT</name>
<protein>
    <recommendedName>
        <fullName evidence="3">Phage protein</fullName>
    </recommendedName>
</protein>
<keyword evidence="2" id="KW-1185">Reference proteome</keyword>
<reference evidence="1 2" key="1">
    <citation type="submission" date="2014-09" db="EMBL/GenBank/DDBJ databases">
        <title>Alistipes sp. 627, sp. nov., a novel member of the family Rikenellaceae isolated from human faeces.</title>
        <authorList>
            <person name="Shkoporov A.N."/>
            <person name="Chaplin A.V."/>
            <person name="Motuzova O.V."/>
            <person name="Kafarskaia L.I."/>
            <person name="Khokhlova E.V."/>
            <person name="Efimov B.A."/>
        </authorList>
    </citation>
    <scope>NUCLEOTIDE SEQUENCE [LARGE SCALE GENOMIC DNA]</scope>
    <source>
        <strain evidence="1 2">627</strain>
    </source>
</reference>